<dbReference type="PANTHER" id="PTHR46714">
    <property type="entry name" value="TRANSCRIPTIONAL ACTIVATOR HAC1"/>
    <property type="match status" value="1"/>
</dbReference>
<organism evidence="10 11">
    <name type="scientific">Friedmanniomyces endolithicus</name>
    <dbReference type="NCBI Taxonomy" id="329885"/>
    <lineage>
        <taxon>Eukaryota</taxon>
        <taxon>Fungi</taxon>
        <taxon>Dikarya</taxon>
        <taxon>Ascomycota</taxon>
        <taxon>Pezizomycotina</taxon>
        <taxon>Dothideomycetes</taxon>
        <taxon>Dothideomycetidae</taxon>
        <taxon>Mycosphaerellales</taxon>
        <taxon>Teratosphaeriaceae</taxon>
        <taxon>Friedmanniomyces</taxon>
    </lineage>
</organism>
<feature type="compositionally biased region" description="Basic and acidic residues" evidence="8">
    <location>
        <begin position="67"/>
        <end position="77"/>
    </location>
</feature>
<comment type="caution">
    <text evidence="10">The sequence shown here is derived from an EMBL/GenBank/DDBJ whole genome shotgun (WGS) entry which is preliminary data.</text>
</comment>
<dbReference type="GO" id="GO:0045944">
    <property type="term" value="P:positive regulation of transcription by RNA polymerase II"/>
    <property type="evidence" value="ECO:0007669"/>
    <property type="project" value="InterPro"/>
</dbReference>
<evidence type="ECO:0000256" key="4">
    <source>
        <dbReference type="ARBA" id="ARBA00023125"/>
    </source>
</evidence>
<evidence type="ECO:0000256" key="2">
    <source>
        <dbReference type="ARBA" id="ARBA00007163"/>
    </source>
</evidence>
<evidence type="ECO:0000259" key="9">
    <source>
        <dbReference type="PROSITE" id="PS00036"/>
    </source>
</evidence>
<evidence type="ECO:0000313" key="10">
    <source>
        <dbReference type="EMBL" id="KAK0952590.1"/>
    </source>
</evidence>
<comment type="similarity">
    <text evidence="2">Belongs to the bZIP family.</text>
</comment>
<evidence type="ECO:0000256" key="7">
    <source>
        <dbReference type="ARBA" id="ARBA00023242"/>
    </source>
</evidence>
<keyword evidence="11" id="KW-1185">Reference proteome</keyword>
<keyword evidence="7" id="KW-0539">Nucleus</keyword>
<keyword evidence="5" id="KW-0804">Transcription</keyword>
<feature type="region of interest" description="Disordered" evidence="8">
    <location>
        <begin position="337"/>
        <end position="359"/>
    </location>
</feature>
<dbReference type="SMART" id="SM00338">
    <property type="entry name" value="BRLZ"/>
    <property type="match status" value="1"/>
</dbReference>
<name>A0AAN6H779_9PEZI</name>
<dbReference type="GO" id="GO:0003677">
    <property type="term" value="F:DNA binding"/>
    <property type="evidence" value="ECO:0007669"/>
    <property type="project" value="UniProtKB-KW"/>
</dbReference>
<evidence type="ECO:0000256" key="5">
    <source>
        <dbReference type="ARBA" id="ARBA00023163"/>
    </source>
</evidence>
<dbReference type="EMBL" id="JAUJLE010000603">
    <property type="protein sequence ID" value="KAK0952590.1"/>
    <property type="molecule type" value="Genomic_DNA"/>
</dbReference>
<dbReference type="GO" id="GO:0006986">
    <property type="term" value="P:response to unfolded protein"/>
    <property type="evidence" value="ECO:0007669"/>
    <property type="project" value="UniProtKB-KW"/>
</dbReference>
<dbReference type="InterPro" id="IPR046347">
    <property type="entry name" value="bZIP_sf"/>
</dbReference>
<reference evidence="10" key="1">
    <citation type="submission" date="2023-06" db="EMBL/GenBank/DDBJ databases">
        <title>Black Yeasts Isolated from many extreme environments.</title>
        <authorList>
            <person name="Coleine C."/>
            <person name="Stajich J.E."/>
            <person name="Selbmann L."/>
        </authorList>
    </citation>
    <scope>NUCLEOTIDE SEQUENCE</scope>
    <source>
        <strain evidence="10">CCFEE 5200</strain>
    </source>
</reference>
<keyword evidence="6" id="KW-0834">Unfolded protein response</keyword>
<dbReference type="AlphaFoldDB" id="A0AAN6H779"/>
<keyword evidence="3" id="KW-0805">Transcription regulation</keyword>
<comment type="subcellular location">
    <subcellularLocation>
        <location evidence="1">Nucleus</location>
    </subcellularLocation>
</comment>
<dbReference type="Proteomes" id="UP001175353">
    <property type="component" value="Unassembled WGS sequence"/>
</dbReference>
<dbReference type="SUPFAM" id="SSF57959">
    <property type="entry name" value="Leucine zipper domain"/>
    <property type="match status" value="1"/>
</dbReference>
<gene>
    <name evidence="10" type="primary">HAC1_3</name>
    <name evidence="10" type="ORF">LTR91_024325</name>
</gene>
<dbReference type="InterPro" id="IPR004827">
    <property type="entry name" value="bZIP"/>
</dbReference>
<evidence type="ECO:0000256" key="6">
    <source>
        <dbReference type="ARBA" id="ARBA00023230"/>
    </source>
</evidence>
<keyword evidence="4" id="KW-0238">DNA-binding</keyword>
<protein>
    <submittedName>
        <fullName evidence="10">Transcription factor that binds to CRE motif</fullName>
    </submittedName>
</protein>
<feature type="domain" description="BZIP" evidence="9">
    <location>
        <begin position="79"/>
        <end position="93"/>
    </location>
</feature>
<accession>A0AAN6H779</accession>
<dbReference type="GO" id="GO:0005634">
    <property type="term" value="C:nucleus"/>
    <property type="evidence" value="ECO:0007669"/>
    <property type="project" value="UniProtKB-SubCell"/>
</dbReference>
<proteinExistence type="inferred from homology"/>
<evidence type="ECO:0000256" key="3">
    <source>
        <dbReference type="ARBA" id="ARBA00023015"/>
    </source>
</evidence>
<evidence type="ECO:0000256" key="8">
    <source>
        <dbReference type="SAM" id="MobiDB-lite"/>
    </source>
</evidence>
<evidence type="ECO:0000313" key="11">
    <source>
        <dbReference type="Proteomes" id="UP001175353"/>
    </source>
</evidence>
<evidence type="ECO:0000256" key="1">
    <source>
        <dbReference type="ARBA" id="ARBA00004123"/>
    </source>
</evidence>
<dbReference type="PANTHER" id="PTHR46714:SF6">
    <property type="entry name" value="TRANSCRIPTIONAL ACTIVATOR HAC1"/>
    <property type="match status" value="1"/>
</dbReference>
<feature type="region of interest" description="Disordered" evidence="8">
    <location>
        <begin position="1"/>
        <end position="96"/>
    </location>
</feature>
<feature type="compositionally biased region" description="Acidic residues" evidence="8">
    <location>
        <begin position="349"/>
        <end position="359"/>
    </location>
</feature>
<dbReference type="InterPro" id="IPR044280">
    <property type="entry name" value="Hac1/HY5"/>
</dbReference>
<feature type="region of interest" description="Disordered" evidence="8">
    <location>
        <begin position="139"/>
        <end position="168"/>
    </location>
</feature>
<dbReference type="GO" id="GO:0000981">
    <property type="term" value="F:DNA-binding transcription factor activity, RNA polymerase II-specific"/>
    <property type="evidence" value="ECO:0007669"/>
    <property type="project" value="InterPro"/>
</dbReference>
<sequence length="359" mass="39447">MSSPHFLNPEDLHNAASPSSAFEDDGHFLSATPASVIVHSKPAKKRKSWGQSLPEPTTALPPRKRAKTDDEKEQRRIERIKRNRAAAHNSRERKRAETETLAVALARANAELNAYRSIHGPLPSHVVLPEVTLINTDPVDTPAHSLIESHGTYDPPTPDSSPEDDLDLDLSFDSVKQEPTDNLAPYLPPAIENLDVKLLDPMHPAAMPDLQCRSSRASTTSTSRKFNNTWWATLFLHLMTLQLRTTYKTLLLGVWTLSPSRMARLMQASALRLTSRSTTSSTAPLLLRSTALAQLNAATSRPTPQGALRALQRSVSEETRTRVRAATAMQGSCAYQRQALGDQARDGTEEGTGDDDVDV</sequence>
<dbReference type="PROSITE" id="PS00036">
    <property type="entry name" value="BZIP_BASIC"/>
    <property type="match status" value="1"/>
</dbReference>